<keyword evidence="1" id="KW-0812">Transmembrane</keyword>
<name>A0A6J4PNH8_9ACTN</name>
<accession>A0A6J4PNH8</accession>
<feature type="transmembrane region" description="Helical" evidence="1">
    <location>
        <begin position="82"/>
        <end position="106"/>
    </location>
</feature>
<keyword evidence="1" id="KW-1133">Transmembrane helix</keyword>
<feature type="transmembrane region" description="Helical" evidence="1">
    <location>
        <begin position="7"/>
        <end position="29"/>
    </location>
</feature>
<dbReference type="AlphaFoldDB" id="A0A6J4PNH8"/>
<evidence type="ECO:0000256" key="1">
    <source>
        <dbReference type="SAM" id="Phobius"/>
    </source>
</evidence>
<evidence type="ECO:0000313" key="2">
    <source>
        <dbReference type="EMBL" id="CAA9417650.1"/>
    </source>
</evidence>
<feature type="transmembrane region" description="Helical" evidence="1">
    <location>
        <begin position="41"/>
        <end position="61"/>
    </location>
</feature>
<feature type="transmembrane region" description="Helical" evidence="1">
    <location>
        <begin position="126"/>
        <end position="149"/>
    </location>
</feature>
<protein>
    <submittedName>
        <fullName evidence="2">Uncharacterized protein</fullName>
    </submittedName>
</protein>
<keyword evidence="1" id="KW-0472">Membrane</keyword>
<organism evidence="2">
    <name type="scientific">uncultured Propionibacteriaceae bacterium</name>
    <dbReference type="NCBI Taxonomy" id="257457"/>
    <lineage>
        <taxon>Bacteria</taxon>
        <taxon>Bacillati</taxon>
        <taxon>Actinomycetota</taxon>
        <taxon>Actinomycetes</taxon>
        <taxon>Propionibacteriales</taxon>
        <taxon>Propionibacteriaceae</taxon>
        <taxon>environmental samples</taxon>
    </lineage>
</organism>
<sequence length="229" mass="24667">MFYIRSGFWLMASIGILALLATAAVIVFATNEQMTHSTFVSAINIPMTVVLPVIAILSVTGEWSQRSGLTTFTLIPHRGRVIAAKAIACVGVGVITVPLVFGISALGNMVGTAIAGVDPAWDLTVINLLTIALANVLSLLFGFMLGVLIRNSVGALVAYFVYQFLLPTLSLILAASQPWFLDLQPWVDFDYAQGALFNGALTAQQWTQLGITGLIWLVLPHDHRAQTRQ</sequence>
<feature type="transmembrane region" description="Helical" evidence="1">
    <location>
        <begin position="156"/>
        <end position="175"/>
    </location>
</feature>
<dbReference type="EMBL" id="CADCUO010000233">
    <property type="protein sequence ID" value="CAA9417650.1"/>
    <property type="molecule type" value="Genomic_DNA"/>
</dbReference>
<gene>
    <name evidence="2" type="ORF">AVDCRST_MAG75-3223</name>
</gene>
<proteinExistence type="predicted"/>
<reference evidence="2" key="1">
    <citation type="submission" date="2020-02" db="EMBL/GenBank/DDBJ databases">
        <authorList>
            <person name="Meier V. D."/>
        </authorList>
    </citation>
    <scope>NUCLEOTIDE SEQUENCE</scope>
    <source>
        <strain evidence="2">AVDCRST_MAG75</strain>
    </source>
</reference>
<feature type="transmembrane region" description="Helical" evidence="1">
    <location>
        <begin position="195"/>
        <end position="219"/>
    </location>
</feature>